<evidence type="ECO:0000256" key="3">
    <source>
        <dbReference type="ARBA" id="ARBA00022801"/>
    </source>
</evidence>
<protein>
    <recommendedName>
        <fullName evidence="8">YdjC family protein</fullName>
    </recommendedName>
</protein>
<keyword evidence="2" id="KW-0479">Metal-binding</keyword>
<gene>
    <name evidence="6" type="ORF">CR492_14220</name>
</gene>
<evidence type="ECO:0000313" key="7">
    <source>
        <dbReference type="Proteomes" id="UP000236286"/>
    </source>
</evidence>
<sequence>MRKLAQNEAAPAVAALGGAIAPAGPPLVAISVCADDFGISAGVNRGVIEAIEAGRLSATSAMTTRPSWPKGAAALRRYAGRADVGLHLNLTLGSPLSFMPKFASSGHFPEISRVLAGARRGQLPEREIRHEIARQLDSFLDHFGVPPDFVDGHQHVQILPQIRQWLFDELDLRGLKGRAWLRNSADRPTRILRRGTEVKKALGVAWLAAGFAREAAARGFATNEGFAGFSKFDPCCDYAADFAAYLRAPGRRHLIMCHPGYCDEELVLADPVTITRERELSFLLSPAFAVMLQRACVKLARMAPPRIEIAA</sequence>
<dbReference type="CDD" id="cd10807">
    <property type="entry name" value="YdjC_like_3"/>
    <property type="match status" value="1"/>
</dbReference>
<dbReference type="PANTHER" id="PTHR31609:SF1">
    <property type="entry name" value="CARBOHYDRATE DEACETYLASE"/>
    <property type="match status" value="1"/>
</dbReference>
<dbReference type="Proteomes" id="UP000236286">
    <property type="component" value="Unassembled WGS sequence"/>
</dbReference>
<organism evidence="6 7">
    <name type="scientific">Methylocella silvestris</name>
    <dbReference type="NCBI Taxonomy" id="199596"/>
    <lineage>
        <taxon>Bacteria</taxon>
        <taxon>Pseudomonadati</taxon>
        <taxon>Pseudomonadota</taxon>
        <taxon>Alphaproteobacteria</taxon>
        <taxon>Hyphomicrobiales</taxon>
        <taxon>Beijerinckiaceae</taxon>
        <taxon>Methylocella</taxon>
    </lineage>
</organism>
<dbReference type="PANTHER" id="PTHR31609">
    <property type="entry name" value="YDJC DEACETYLASE FAMILY MEMBER"/>
    <property type="match status" value="1"/>
</dbReference>
<proteinExistence type="predicted"/>
<evidence type="ECO:0008006" key="8">
    <source>
        <dbReference type="Google" id="ProtNLM"/>
    </source>
</evidence>
<keyword evidence="5" id="KW-0119">Carbohydrate metabolism</keyword>
<evidence type="ECO:0000256" key="2">
    <source>
        <dbReference type="ARBA" id="ARBA00022723"/>
    </source>
</evidence>
<dbReference type="Pfam" id="PF04794">
    <property type="entry name" value="YdjC"/>
    <property type="match status" value="1"/>
</dbReference>
<accession>A0A2J7TEV9</accession>
<dbReference type="GO" id="GO:0019213">
    <property type="term" value="F:deacetylase activity"/>
    <property type="evidence" value="ECO:0007669"/>
    <property type="project" value="TreeGrafter"/>
</dbReference>
<comment type="cofactor">
    <cofactor evidence="1">
        <name>Mg(2+)</name>
        <dbReference type="ChEBI" id="CHEBI:18420"/>
    </cofactor>
</comment>
<evidence type="ECO:0000256" key="1">
    <source>
        <dbReference type="ARBA" id="ARBA00001946"/>
    </source>
</evidence>
<dbReference type="RefSeq" id="WP_102844408.1">
    <property type="nucleotide sequence ID" value="NZ_PDZR01000017.1"/>
</dbReference>
<dbReference type="AlphaFoldDB" id="A0A2J7TEV9"/>
<keyword evidence="4" id="KW-0460">Magnesium</keyword>
<keyword evidence="3" id="KW-0378">Hydrolase</keyword>
<evidence type="ECO:0000256" key="5">
    <source>
        <dbReference type="ARBA" id="ARBA00023277"/>
    </source>
</evidence>
<evidence type="ECO:0000256" key="4">
    <source>
        <dbReference type="ARBA" id="ARBA00022842"/>
    </source>
</evidence>
<dbReference type="GO" id="GO:0005975">
    <property type="term" value="P:carbohydrate metabolic process"/>
    <property type="evidence" value="ECO:0007669"/>
    <property type="project" value="InterPro"/>
</dbReference>
<dbReference type="Gene3D" id="3.20.20.370">
    <property type="entry name" value="Glycoside hydrolase/deacetylase"/>
    <property type="match status" value="1"/>
</dbReference>
<dbReference type="GO" id="GO:0016787">
    <property type="term" value="F:hydrolase activity"/>
    <property type="evidence" value="ECO:0007669"/>
    <property type="project" value="UniProtKB-KW"/>
</dbReference>
<dbReference type="InterPro" id="IPR011330">
    <property type="entry name" value="Glyco_hydro/deAcase_b/a-brl"/>
</dbReference>
<evidence type="ECO:0000313" key="6">
    <source>
        <dbReference type="EMBL" id="PNG25304.1"/>
    </source>
</evidence>
<dbReference type="SUPFAM" id="SSF88713">
    <property type="entry name" value="Glycoside hydrolase/deacetylase"/>
    <property type="match status" value="1"/>
</dbReference>
<dbReference type="GO" id="GO:0046872">
    <property type="term" value="F:metal ion binding"/>
    <property type="evidence" value="ECO:0007669"/>
    <property type="project" value="UniProtKB-KW"/>
</dbReference>
<reference evidence="6 7" key="1">
    <citation type="submission" date="2017-10" db="EMBL/GenBank/DDBJ databases">
        <title>Genome announcement of Methylocella silvestris TVC from permafrost.</title>
        <authorList>
            <person name="Wang J."/>
            <person name="Geng K."/>
            <person name="Ul-Haque F."/>
            <person name="Crombie A.T."/>
            <person name="Street L.E."/>
            <person name="Wookey P.A."/>
            <person name="Murrell J.C."/>
            <person name="Pratscher J."/>
        </authorList>
    </citation>
    <scope>NUCLEOTIDE SEQUENCE [LARGE SCALE GENOMIC DNA]</scope>
    <source>
        <strain evidence="6 7">TVC</strain>
    </source>
</reference>
<comment type="caution">
    <text evidence="6">The sequence shown here is derived from an EMBL/GenBank/DDBJ whole genome shotgun (WGS) entry which is preliminary data.</text>
</comment>
<dbReference type="InterPro" id="IPR006879">
    <property type="entry name" value="YdjC-like"/>
</dbReference>
<dbReference type="OrthoDB" id="9774177at2"/>
<dbReference type="EMBL" id="PDZR01000017">
    <property type="protein sequence ID" value="PNG25304.1"/>
    <property type="molecule type" value="Genomic_DNA"/>
</dbReference>
<name>A0A2J7TEV9_METSI</name>